<comment type="caution">
    <text evidence="2">The sequence shown here is derived from an EMBL/GenBank/DDBJ whole genome shotgun (WGS) entry which is preliminary data.</text>
</comment>
<dbReference type="Pfam" id="PF11823">
    <property type="entry name" value="Se_S_carrier"/>
    <property type="match status" value="1"/>
</dbReference>
<keyword evidence="3" id="KW-1185">Reference proteome</keyword>
<protein>
    <submittedName>
        <fullName evidence="2">DUF3343 domain-containing protein</fullName>
    </submittedName>
</protein>
<organism evidence="2 3">
    <name type="scientific">Anaeroselena agilis</name>
    <dbReference type="NCBI Taxonomy" id="3063788"/>
    <lineage>
        <taxon>Bacteria</taxon>
        <taxon>Bacillati</taxon>
        <taxon>Bacillota</taxon>
        <taxon>Negativicutes</taxon>
        <taxon>Acetonemataceae</taxon>
        <taxon>Anaeroselena</taxon>
    </lineage>
</organism>
<dbReference type="RefSeq" id="WP_413781781.1">
    <property type="nucleotide sequence ID" value="NZ_JAUOZS010000001.1"/>
</dbReference>
<reference evidence="2 3" key="1">
    <citation type="submission" date="2023-07" db="EMBL/GenBank/DDBJ databases">
        <title>The novel representative of Negativicutes class, Anaeroselena agilis gen. nov. sp. nov.</title>
        <authorList>
            <person name="Prokofeva M.I."/>
            <person name="Elcheninov A.G."/>
            <person name="Klyukina A."/>
            <person name="Kublanov I.V."/>
            <person name="Frolov E.N."/>
            <person name="Podosokorskaya O.A."/>
        </authorList>
    </citation>
    <scope>NUCLEOTIDE SEQUENCE [LARGE SCALE GENOMIC DNA]</scope>
    <source>
        <strain evidence="2 3">4137-cl</strain>
    </source>
</reference>
<evidence type="ECO:0000313" key="2">
    <source>
        <dbReference type="EMBL" id="MDT8903321.1"/>
    </source>
</evidence>
<accession>A0ABU3P5B7</accession>
<sequence>MQYDLLFTFISVHDAVRAEHLLAGAGLETIARPTPREIDLSCGQSLLLKGADQAAALEVLAANAARWSLLYRRLSDRVWEKIREYGE</sequence>
<evidence type="ECO:0000313" key="3">
    <source>
        <dbReference type="Proteomes" id="UP001254848"/>
    </source>
</evidence>
<feature type="domain" description="Putative Se/S carrier protein-like" evidence="1">
    <location>
        <begin position="5"/>
        <end position="71"/>
    </location>
</feature>
<dbReference type="EMBL" id="JAUOZS010000001">
    <property type="protein sequence ID" value="MDT8903321.1"/>
    <property type="molecule type" value="Genomic_DNA"/>
</dbReference>
<dbReference type="InterPro" id="IPR021778">
    <property type="entry name" value="Se/S_carrier-like"/>
</dbReference>
<proteinExistence type="predicted"/>
<gene>
    <name evidence="2" type="ORF">Q4T40_18990</name>
</gene>
<evidence type="ECO:0000259" key="1">
    <source>
        <dbReference type="Pfam" id="PF11823"/>
    </source>
</evidence>
<name>A0ABU3P5B7_9FIRM</name>
<dbReference type="Proteomes" id="UP001254848">
    <property type="component" value="Unassembled WGS sequence"/>
</dbReference>